<feature type="transmembrane region" description="Helical" evidence="1">
    <location>
        <begin position="218"/>
        <end position="244"/>
    </location>
</feature>
<gene>
    <name evidence="2" type="ORF">TVY486_1007990</name>
</gene>
<dbReference type="EMBL" id="HE573026">
    <property type="protein sequence ID" value="CCC51753.1"/>
    <property type="molecule type" value="Genomic_DNA"/>
</dbReference>
<evidence type="ECO:0000313" key="2">
    <source>
        <dbReference type="EMBL" id="CCC51753.1"/>
    </source>
</evidence>
<keyword evidence="1" id="KW-0812">Transmembrane</keyword>
<reference evidence="2" key="1">
    <citation type="journal article" date="2012" name="Proc. Natl. Acad. Sci. U.S.A.">
        <title>Antigenic diversity is generated by distinct evolutionary mechanisms in African trypanosome species.</title>
        <authorList>
            <person name="Jackson A.P."/>
            <person name="Berry A."/>
            <person name="Aslett M."/>
            <person name="Allison H.C."/>
            <person name="Burton P."/>
            <person name="Vavrova-Anderson J."/>
            <person name="Brown R."/>
            <person name="Browne H."/>
            <person name="Corton N."/>
            <person name="Hauser H."/>
            <person name="Gamble J."/>
            <person name="Gilderthorp R."/>
            <person name="Marcello L."/>
            <person name="McQuillan J."/>
            <person name="Otto T.D."/>
            <person name="Quail M.A."/>
            <person name="Sanders M.J."/>
            <person name="van Tonder A."/>
            <person name="Ginger M.L."/>
            <person name="Field M.C."/>
            <person name="Barry J.D."/>
            <person name="Hertz-Fowler C."/>
            <person name="Berriman M."/>
        </authorList>
    </citation>
    <scope>NUCLEOTIDE SEQUENCE</scope>
    <source>
        <strain evidence="2">Y486</strain>
    </source>
</reference>
<keyword evidence="1" id="KW-1133">Transmembrane helix</keyword>
<dbReference type="InterPro" id="IPR018247">
    <property type="entry name" value="EF_Hand_1_Ca_BS"/>
</dbReference>
<sequence length="248" mass="27116">MRRMRRSVPSLITGRTWIKDYRLAGSAATLSQAELLQLAQGLESDPELLVNILRSLDPQSRRRLIVAGGAMEWFGKESVVSEVQRADADKDRFISPKDFDHWLGSALRRRQKEKCLTEVNDDGTDVPCRTLVWVAFVAGLPFVGFGFLDNALMILAGDMINSTVGMYLNCSVQACAAMGNTFSGVLGMQFHGVIDKAVQNINVKVPSLTERQMKSGRVFFAGHIGGTIGITMGLLLGMLPLLVIDAKG</sequence>
<dbReference type="PANTHER" id="PTHR21706">
    <property type="entry name" value="TRANSMEMBRANE PROTEIN 65"/>
    <property type="match status" value="1"/>
</dbReference>
<evidence type="ECO:0000256" key="1">
    <source>
        <dbReference type="SAM" id="Phobius"/>
    </source>
</evidence>
<protein>
    <recommendedName>
        <fullName evidence="3">EF-hand domain-containing protein</fullName>
    </recommendedName>
</protein>
<dbReference type="InterPro" id="IPR019537">
    <property type="entry name" value="TMEM65"/>
</dbReference>
<dbReference type="PROSITE" id="PS00018">
    <property type="entry name" value="EF_HAND_1"/>
    <property type="match status" value="1"/>
</dbReference>
<accession>G0U795</accession>
<dbReference type="PANTHER" id="PTHR21706:SF13">
    <property type="entry name" value="TRANSMEMBRANE PROTEIN 65"/>
    <property type="match status" value="1"/>
</dbReference>
<proteinExistence type="predicted"/>
<dbReference type="GO" id="GO:0005739">
    <property type="term" value="C:mitochondrion"/>
    <property type="evidence" value="ECO:0007669"/>
    <property type="project" value="TreeGrafter"/>
</dbReference>
<dbReference type="OMA" id="THGTSCE"/>
<dbReference type="VEuPathDB" id="TriTrypDB:TvY486_1007990"/>
<organism evidence="2">
    <name type="scientific">Trypanosoma vivax (strain Y486)</name>
    <dbReference type="NCBI Taxonomy" id="1055687"/>
    <lineage>
        <taxon>Eukaryota</taxon>
        <taxon>Discoba</taxon>
        <taxon>Euglenozoa</taxon>
        <taxon>Kinetoplastea</taxon>
        <taxon>Metakinetoplastina</taxon>
        <taxon>Trypanosomatida</taxon>
        <taxon>Trypanosomatidae</taxon>
        <taxon>Trypanosoma</taxon>
        <taxon>Duttonella</taxon>
    </lineage>
</organism>
<evidence type="ECO:0008006" key="3">
    <source>
        <dbReference type="Google" id="ProtNLM"/>
    </source>
</evidence>
<name>G0U795_TRYVY</name>
<dbReference type="AlphaFoldDB" id="G0U795"/>
<dbReference type="Pfam" id="PF10507">
    <property type="entry name" value="TMEM65"/>
    <property type="match status" value="1"/>
</dbReference>
<keyword evidence="1" id="KW-0472">Membrane</keyword>